<dbReference type="CDD" id="cd15293">
    <property type="entry name" value="7tmC_GPR158-like"/>
    <property type="match status" value="1"/>
</dbReference>
<keyword evidence="8" id="KW-0297">G-protein coupled receptor</keyword>
<evidence type="ECO:0000256" key="3">
    <source>
        <dbReference type="ARBA" id="ARBA00022475"/>
    </source>
</evidence>
<evidence type="ECO:0000256" key="4">
    <source>
        <dbReference type="ARBA" id="ARBA00022692"/>
    </source>
</evidence>
<dbReference type="GO" id="GO:0045211">
    <property type="term" value="C:postsynaptic membrane"/>
    <property type="evidence" value="ECO:0007669"/>
    <property type="project" value="UniProtKB-SubCell"/>
</dbReference>
<accession>A0A1D1V0N6</accession>
<dbReference type="OrthoDB" id="2129233at2759"/>
<dbReference type="Gene3D" id="3.30.450.20">
    <property type="entry name" value="PAS domain"/>
    <property type="match status" value="1"/>
</dbReference>
<evidence type="ECO:0000256" key="10">
    <source>
        <dbReference type="ARBA" id="ARBA00023157"/>
    </source>
</evidence>
<keyword evidence="6 18" id="KW-1133">Transmembrane helix</keyword>
<keyword evidence="12" id="KW-0325">Glycoprotein</keyword>
<dbReference type="InterPro" id="IPR054714">
    <property type="entry name" value="GPR158_179_extracellular"/>
</dbReference>
<evidence type="ECO:0000256" key="14">
    <source>
        <dbReference type="ARBA" id="ARBA00023257"/>
    </source>
</evidence>
<dbReference type="PRINTS" id="PR01176">
    <property type="entry name" value="GABABRECEPTR"/>
</dbReference>
<evidence type="ECO:0000259" key="20">
    <source>
        <dbReference type="PROSITE" id="PS50259"/>
    </source>
</evidence>
<keyword evidence="11" id="KW-0675">Receptor</keyword>
<dbReference type="PROSITE" id="PS50259">
    <property type="entry name" value="G_PROTEIN_RECEP_F3_4"/>
    <property type="match status" value="1"/>
</dbReference>
<dbReference type="Pfam" id="PF22572">
    <property type="entry name" value="GPR158_179_EC"/>
    <property type="match status" value="1"/>
</dbReference>
<evidence type="ECO:0000256" key="18">
    <source>
        <dbReference type="SAM" id="Phobius"/>
    </source>
</evidence>
<dbReference type="AlphaFoldDB" id="A0A1D1V0N6"/>
<dbReference type="InterPro" id="IPR043458">
    <property type="entry name" value="GPR158/179"/>
</dbReference>
<evidence type="ECO:0000256" key="1">
    <source>
        <dbReference type="ARBA" id="ARBA00004487"/>
    </source>
</evidence>
<keyword evidence="5 19" id="KW-0732">Signal</keyword>
<proteinExistence type="inferred from homology"/>
<evidence type="ECO:0000256" key="2">
    <source>
        <dbReference type="ARBA" id="ARBA00007242"/>
    </source>
</evidence>
<dbReference type="Pfam" id="PF00003">
    <property type="entry name" value="7tm_3"/>
    <property type="match status" value="1"/>
</dbReference>
<evidence type="ECO:0000313" key="21">
    <source>
        <dbReference type="EMBL" id="GAU95414.1"/>
    </source>
</evidence>
<protein>
    <recommendedName>
        <fullName evidence="20">G-protein coupled receptors family 3 profile domain-containing protein</fullName>
    </recommendedName>
</protein>
<dbReference type="InterPro" id="IPR000337">
    <property type="entry name" value="GPCR_3"/>
</dbReference>
<evidence type="ECO:0000256" key="19">
    <source>
        <dbReference type="SAM" id="SignalP"/>
    </source>
</evidence>
<evidence type="ECO:0000256" key="12">
    <source>
        <dbReference type="ARBA" id="ARBA00023180"/>
    </source>
</evidence>
<organism evidence="21 22">
    <name type="scientific">Ramazzottius varieornatus</name>
    <name type="common">Water bear</name>
    <name type="synonym">Tardigrade</name>
    <dbReference type="NCBI Taxonomy" id="947166"/>
    <lineage>
        <taxon>Eukaryota</taxon>
        <taxon>Metazoa</taxon>
        <taxon>Ecdysozoa</taxon>
        <taxon>Tardigrada</taxon>
        <taxon>Eutardigrada</taxon>
        <taxon>Parachela</taxon>
        <taxon>Hypsibioidea</taxon>
        <taxon>Ramazzottiidae</taxon>
        <taxon>Ramazzottius</taxon>
    </lineage>
</organism>
<dbReference type="GO" id="GO:0043005">
    <property type="term" value="C:neuron projection"/>
    <property type="evidence" value="ECO:0007669"/>
    <property type="project" value="UniProtKB-SubCell"/>
</dbReference>
<dbReference type="InterPro" id="IPR017978">
    <property type="entry name" value="GPCR_3_C"/>
</dbReference>
<evidence type="ECO:0000256" key="7">
    <source>
        <dbReference type="ARBA" id="ARBA00023018"/>
    </source>
</evidence>
<evidence type="ECO:0000256" key="6">
    <source>
        <dbReference type="ARBA" id="ARBA00022989"/>
    </source>
</evidence>
<feature type="transmembrane region" description="Helical" evidence="18">
    <location>
        <begin position="417"/>
        <end position="439"/>
    </location>
</feature>
<feature type="transmembrane region" description="Helical" evidence="18">
    <location>
        <begin position="570"/>
        <end position="590"/>
    </location>
</feature>
<dbReference type="PANTHER" id="PTHR32546:SF29">
    <property type="entry name" value="G-PROTEIN COUPLED RECEPTORS FAMILY 3 PROFILE DOMAIN-CONTAINING PROTEIN"/>
    <property type="match status" value="1"/>
</dbReference>
<dbReference type="Proteomes" id="UP000186922">
    <property type="component" value="Unassembled WGS sequence"/>
</dbReference>
<feature type="chain" id="PRO_5008897897" description="G-protein coupled receptors family 3 profile domain-containing protein" evidence="19">
    <location>
        <begin position="27"/>
        <end position="925"/>
    </location>
</feature>
<keyword evidence="14" id="KW-0628">Postsynaptic cell membrane</keyword>
<evidence type="ECO:0000256" key="8">
    <source>
        <dbReference type="ARBA" id="ARBA00023040"/>
    </source>
</evidence>
<dbReference type="GO" id="GO:0004930">
    <property type="term" value="F:G protein-coupled receptor activity"/>
    <property type="evidence" value="ECO:0007669"/>
    <property type="project" value="UniProtKB-KW"/>
</dbReference>
<feature type="transmembrane region" description="Helical" evidence="18">
    <location>
        <begin position="602"/>
        <end position="626"/>
    </location>
</feature>
<feature type="signal peptide" evidence="19">
    <location>
        <begin position="1"/>
        <end position="26"/>
    </location>
</feature>
<comment type="caution">
    <text evidence="21">The sequence shown here is derived from an EMBL/GenBank/DDBJ whole genome shotgun (WGS) entry which is preliminary data.</text>
</comment>
<dbReference type="EMBL" id="BDGG01000003">
    <property type="protein sequence ID" value="GAU95414.1"/>
    <property type="molecule type" value="Genomic_DNA"/>
</dbReference>
<sequence>MELRLVRCLVLGILSLIGSWSVQVQGEVLVEVAELTSPRAQPSSEMTSAEIKDQQYMLKSGDDTVSSVLRLIESQRKHCSPGQELELEGVVDQYGVKKFSSEAQIALNRANLLTRWWKHSSGVFSATDIALRKQTEYLLYAAVRTMVELNENIFGAGNCYDQGRYPHYPLFCPFAHRTPTGEILAKDLSVAYEYNDQMEFFGKPKEKANLAIAHYQTSNSSWHRISQKGLNEFRTSNVTEDILLVDYEDGHWSKPYYDCGGGNIWMMTYTVPFFGYNHTTHQYHFMGTSGIDIDLRRVDIDQCPLKPGSTDKNVFAGSAKCKPTTQCEPISGLGFSRGSYVCRCQHGYYFPDKAAYENGHDHFNGTIIEQEFEKRSQGLNNTYETGFICLPCAEGCTEGCKDASPCIAALNWSLRTAILVAAIIVMACLPVLFYFTFQYAEVKVIKAASPVLLRMVLVGAFLLYGPIIVLYPVPSVVSCTARVWLRGVGFAVSYGAILLKTWRISVVFRVRSAQRVKITDNNLVKRLCLIVGFFAFYLTVRTVVAPPEVKVGVTDDNLKAFLCQMDYWDYAQAGGELLLLLWGIKLCFVVRKAPSEFNESKFISWAIYNEFLLSLFLNISMLFLQRYANPDVLYIILFAHSQLTTTVVLVLLFGSKAYMVYKGMGKGSSDHAATTNAEPTRSSAKFITKKKDRAGVPLTSSSTSAATLNCNHDSYKGQLPGNLTPKEVQDEFKRLYLQLELLKTQNMRLGNPHLTMKLHAMTEAAGIMPDDVVRPHNLATCTNSVTSCLPYPSYPPPGLHTPSSPSDETAELMEPTQPVPPEGNRPKPHHSLVPNNVLIATPTLIPMDPEVTPVTSPVDDVTSVFSSVSLPKYANNVAQPGGIVIPTSNSLDEMKHRAVQSNHVNQTPQPPFEFKKSRKAFEITI</sequence>
<keyword evidence="13" id="KW-0807">Transducer</keyword>
<evidence type="ECO:0000256" key="13">
    <source>
        <dbReference type="ARBA" id="ARBA00023224"/>
    </source>
</evidence>
<keyword evidence="22" id="KW-1185">Reference proteome</keyword>
<feature type="region of interest" description="Disordered" evidence="17">
    <location>
        <begin position="796"/>
        <end position="831"/>
    </location>
</feature>
<dbReference type="PANTHER" id="PTHR32546">
    <property type="entry name" value="G-PROTEIN COUPLED RECEPTOR 158-RELATED"/>
    <property type="match status" value="1"/>
</dbReference>
<feature type="transmembrane region" description="Helical" evidence="18">
    <location>
        <begin position="632"/>
        <end position="654"/>
    </location>
</feature>
<evidence type="ECO:0000256" key="16">
    <source>
        <dbReference type="ARBA" id="ARBA00034104"/>
    </source>
</evidence>
<evidence type="ECO:0000256" key="5">
    <source>
        <dbReference type="ARBA" id="ARBA00022729"/>
    </source>
</evidence>
<evidence type="ECO:0000313" key="22">
    <source>
        <dbReference type="Proteomes" id="UP000186922"/>
    </source>
</evidence>
<evidence type="ECO:0000256" key="15">
    <source>
        <dbReference type="ARBA" id="ARBA00023273"/>
    </source>
</evidence>
<dbReference type="PRINTS" id="PR00248">
    <property type="entry name" value="GPCRMGR"/>
</dbReference>
<name>A0A1D1V0N6_RAMVA</name>
<keyword evidence="15" id="KW-0966">Cell projection</keyword>
<feature type="transmembrane region" description="Helical" evidence="18">
    <location>
        <begin position="483"/>
        <end position="502"/>
    </location>
</feature>
<comment type="similarity">
    <text evidence="2">Belongs to the G-protein coupled receptor 3 family.</text>
</comment>
<reference evidence="21 22" key="1">
    <citation type="journal article" date="2016" name="Nat. Commun.">
        <title>Extremotolerant tardigrade genome and improved radiotolerance of human cultured cells by tardigrade-unique protein.</title>
        <authorList>
            <person name="Hashimoto T."/>
            <person name="Horikawa D.D."/>
            <person name="Saito Y."/>
            <person name="Kuwahara H."/>
            <person name="Kozuka-Hata H."/>
            <person name="Shin-I T."/>
            <person name="Minakuchi Y."/>
            <person name="Ohishi K."/>
            <person name="Motoyama A."/>
            <person name="Aizu T."/>
            <person name="Enomoto A."/>
            <person name="Kondo K."/>
            <person name="Tanaka S."/>
            <person name="Hara Y."/>
            <person name="Koshikawa S."/>
            <person name="Sagara H."/>
            <person name="Miura T."/>
            <person name="Yokobori S."/>
            <person name="Miyagawa K."/>
            <person name="Suzuki Y."/>
            <person name="Kubo T."/>
            <person name="Oyama M."/>
            <person name="Kohara Y."/>
            <person name="Fujiyama A."/>
            <person name="Arakawa K."/>
            <person name="Katayama T."/>
            <person name="Toyoda A."/>
            <person name="Kunieda T."/>
        </authorList>
    </citation>
    <scope>NUCLEOTIDE SEQUENCE [LARGE SCALE GENOMIC DNA]</scope>
    <source>
        <strain evidence="21 22">YOKOZUNA-1</strain>
    </source>
</reference>
<keyword evidence="10" id="KW-1015">Disulfide bond</keyword>
<feature type="transmembrane region" description="Helical" evidence="18">
    <location>
        <begin position="523"/>
        <end position="540"/>
    </location>
</feature>
<keyword evidence="7" id="KW-0770">Synapse</keyword>
<keyword evidence="3" id="KW-1003">Cell membrane</keyword>
<dbReference type="CDD" id="cd12913">
    <property type="entry name" value="PDC1_MCP_like"/>
    <property type="match status" value="1"/>
</dbReference>
<keyword evidence="9 18" id="KW-0472">Membrane</keyword>
<feature type="transmembrane region" description="Helical" evidence="18">
    <location>
        <begin position="451"/>
        <end position="471"/>
    </location>
</feature>
<comment type="subcellular location">
    <subcellularLocation>
        <location evidence="1">Cell projection</location>
        <location evidence="1">Neuron projection</location>
    </subcellularLocation>
    <subcellularLocation>
        <location evidence="16">Postsynaptic cell membrane</location>
        <topology evidence="16">Multi-pass membrane protein</topology>
    </subcellularLocation>
</comment>
<evidence type="ECO:0000256" key="9">
    <source>
        <dbReference type="ARBA" id="ARBA00023136"/>
    </source>
</evidence>
<evidence type="ECO:0000256" key="17">
    <source>
        <dbReference type="SAM" id="MobiDB-lite"/>
    </source>
</evidence>
<keyword evidence="4 18" id="KW-0812">Transmembrane</keyword>
<feature type="domain" description="G-protein coupled receptors family 3 profile" evidence="20">
    <location>
        <begin position="414"/>
        <end position="660"/>
    </location>
</feature>
<gene>
    <name evidence="21" type="primary">RvY_07035</name>
    <name evidence="21" type="synonym">RvY_07035.1</name>
    <name evidence="21" type="ORF">RvY_07035-1</name>
</gene>
<evidence type="ECO:0000256" key="11">
    <source>
        <dbReference type="ARBA" id="ARBA00023170"/>
    </source>
</evidence>